<proteinExistence type="predicted"/>
<gene>
    <name evidence="2" type="ORF">HHI36_007790</name>
</gene>
<reference evidence="2 3" key="1">
    <citation type="journal article" date="2021" name="BMC Biol.">
        <title>Horizontally acquired antibacterial genes associated with adaptive radiation of ladybird beetles.</title>
        <authorList>
            <person name="Li H.S."/>
            <person name="Tang X.F."/>
            <person name="Huang Y.H."/>
            <person name="Xu Z.Y."/>
            <person name="Chen M.L."/>
            <person name="Du X.Y."/>
            <person name="Qiu B.Y."/>
            <person name="Chen P.T."/>
            <person name="Zhang W."/>
            <person name="Slipinski A."/>
            <person name="Escalona H.E."/>
            <person name="Waterhouse R.M."/>
            <person name="Zwick A."/>
            <person name="Pang H."/>
        </authorList>
    </citation>
    <scope>NUCLEOTIDE SEQUENCE [LARGE SCALE GENOMIC DNA]</scope>
    <source>
        <strain evidence="2">SYSU2018</strain>
    </source>
</reference>
<dbReference type="AlphaFoldDB" id="A0ABD2MR60"/>
<keyword evidence="3" id="KW-1185">Reference proteome</keyword>
<evidence type="ECO:0000313" key="2">
    <source>
        <dbReference type="EMBL" id="KAL3268687.1"/>
    </source>
</evidence>
<name>A0ABD2MR60_9CUCU</name>
<feature type="domain" description="G-protein coupled receptors family 2 profile 1" evidence="1">
    <location>
        <begin position="81"/>
        <end position="116"/>
    </location>
</feature>
<dbReference type="EMBL" id="JABFTP020000021">
    <property type="protein sequence ID" value="KAL3268687.1"/>
    <property type="molecule type" value="Genomic_DNA"/>
</dbReference>
<evidence type="ECO:0000259" key="1">
    <source>
        <dbReference type="Pfam" id="PF02793"/>
    </source>
</evidence>
<protein>
    <recommendedName>
        <fullName evidence="1">G-protein coupled receptors family 2 profile 1 domain-containing protein</fullName>
    </recommendedName>
</protein>
<organism evidence="2 3">
    <name type="scientific">Cryptolaemus montrouzieri</name>
    <dbReference type="NCBI Taxonomy" id="559131"/>
    <lineage>
        <taxon>Eukaryota</taxon>
        <taxon>Metazoa</taxon>
        <taxon>Ecdysozoa</taxon>
        <taxon>Arthropoda</taxon>
        <taxon>Hexapoda</taxon>
        <taxon>Insecta</taxon>
        <taxon>Pterygota</taxon>
        <taxon>Neoptera</taxon>
        <taxon>Endopterygota</taxon>
        <taxon>Coleoptera</taxon>
        <taxon>Polyphaga</taxon>
        <taxon>Cucujiformia</taxon>
        <taxon>Coccinelloidea</taxon>
        <taxon>Coccinellidae</taxon>
        <taxon>Scymninae</taxon>
        <taxon>Scymnini</taxon>
        <taxon>Cryptolaemus</taxon>
    </lineage>
</organism>
<dbReference type="Pfam" id="PF02793">
    <property type="entry name" value="HRM"/>
    <property type="match status" value="1"/>
</dbReference>
<comment type="caution">
    <text evidence="2">The sequence shown here is derived from an EMBL/GenBank/DDBJ whole genome shotgun (WGS) entry which is preliminary data.</text>
</comment>
<dbReference type="InterPro" id="IPR001879">
    <property type="entry name" value="GPCR_2_extracellular_dom"/>
</dbReference>
<accession>A0ABD2MR60</accession>
<dbReference type="SUPFAM" id="SSF111418">
    <property type="entry name" value="Hormone receptor domain"/>
    <property type="match status" value="1"/>
</dbReference>
<dbReference type="Proteomes" id="UP001516400">
    <property type="component" value="Unassembled WGS sequence"/>
</dbReference>
<dbReference type="InterPro" id="IPR036445">
    <property type="entry name" value="GPCR_2_extracell_dom_sf"/>
</dbReference>
<dbReference type="Gene3D" id="4.10.1240.10">
    <property type="entry name" value="GPCR, family 2, extracellular hormone receptor domain"/>
    <property type="match status" value="1"/>
</dbReference>
<evidence type="ECO:0000313" key="3">
    <source>
        <dbReference type="Proteomes" id="UP001516400"/>
    </source>
</evidence>
<sequence length="123" mass="14454">MQNWGNEHKLFPEEFKMDHDFWQPDIENVENIAIQPPMNTEEYLTNNTHFEVFEAFINQTFCENLYLNESFRLSEQYLAGYCGPVADPVTCWPPTPVNTTSVIKCFSELNSIKYDDTRMSNLE</sequence>